<keyword evidence="1" id="KW-0472">Membrane</keyword>
<feature type="transmembrane region" description="Helical" evidence="1">
    <location>
        <begin position="42"/>
        <end position="66"/>
    </location>
</feature>
<reference evidence="2 3" key="1">
    <citation type="submission" date="2024-04" db="EMBL/GenBank/DDBJ databases">
        <title>Dissimilatory iodate-reducing microorganisms contribute to the enrichment of iodine in groundwater.</title>
        <authorList>
            <person name="Jiang Z."/>
        </authorList>
    </citation>
    <scope>NUCLEOTIDE SEQUENCE [LARGE SCALE GENOMIC DNA]</scope>
    <source>
        <strain evidence="2 3">NCP973</strain>
    </source>
</reference>
<evidence type="ECO:0000313" key="3">
    <source>
        <dbReference type="Proteomes" id="UP001479520"/>
    </source>
</evidence>
<keyword evidence="1" id="KW-1133">Transmembrane helix</keyword>
<keyword evidence="1" id="KW-0812">Transmembrane</keyword>
<proteinExistence type="predicted"/>
<dbReference type="RefSeq" id="WP_341743077.1">
    <property type="nucleotide sequence ID" value="NZ_CP151406.1"/>
</dbReference>
<accession>A0ABZ2XCE1</accession>
<evidence type="ECO:0000256" key="1">
    <source>
        <dbReference type="SAM" id="Phobius"/>
    </source>
</evidence>
<dbReference type="EMBL" id="CP151406">
    <property type="protein sequence ID" value="WZJ20306.1"/>
    <property type="molecule type" value="Genomic_DNA"/>
</dbReference>
<protein>
    <recommendedName>
        <fullName evidence="4">WYL domain-containing protein</fullName>
    </recommendedName>
</protein>
<evidence type="ECO:0000313" key="2">
    <source>
        <dbReference type="EMBL" id="WZJ20306.1"/>
    </source>
</evidence>
<feature type="transmembrane region" description="Helical" evidence="1">
    <location>
        <begin position="72"/>
        <end position="89"/>
    </location>
</feature>
<dbReference type="Proteomes" id="UP001479520">
    <property type="component" value="Chromosome"/>
</dbReference>
<keyword evidence="3" id="KW-1185">Reference proteome</keyword>
<gene>
    <name evidence="2" type="ORF">AADV58_10105</name>
</gene>
<feature type="transmembrane region" description="Helical" evidence="1">
    <location>
        <begin position="13"/>
        <end position="30"/>
    </location>
</feature>
<organism evidence="2 3">
    <name type="scientific">Azonexus hydrophilus</name>
    <dbReference type="NCBI Taxonomy" id="418702"/>
    <lineage>
        <taxon>Bacteria</taxon>
        <taxon>Pseudomonadati</taxon>
        <taxon>Pseudomonadota</taxon>
        <taxon>Betaproteobacteria</taxon>
        <taxon>Rhodocyclales</taxon>
        <taxon>Azonexaceae</taxon>
        <taxon>Azonexus</taxon>
    </lineage>
</organism>
<sequence>MEPTATPASGWEILFFFVGVVLWPVVWRYIASRQRKYGKKGLVAHLMGAAAGFCVFFSIVFILVAFSSDTGWIGAYGFAIFTLWGLRAWTSPPKDKTPRTVPDKPASNALAARNDIYTGAPTDYEGEGSDLIRKFANKPSAEEQALIDQSRIESIMASKRAGATRKKDMKSRGEQIGEPIWMEEFRRENRKLIEKESRSSGSRQRKSKKVAVTGSISFDYMDIDLNYSSRVVDVTQVDDRHFSGYCRSSRAFRTFLISGVQSDVTDTDTGEVMSIDDWIESASQSALKK</sequence>
<evidence type="ECO:0008006" key="4">
    <source>
        <dbReference type="Google" id="ProtNLM"/>
    </source>
</evidence>
<name>A0ABZ2XCE1_9RHOO</name>